<dbReference type="InterPro" id="IPR029058">
    <property type="entry name" value="AB_hydrolase_fold"/>
</dbReference>
<dbReference type="EMBL" id="CP036532">
    <property type="protein sequence ID" value="QBK31858.1"/>
    <property type="molecule type" value="Genomic_DNA"/>
</dbReference>
<dbReference type="OrthoDB" id="9779853at2"/>
<dbReference type="PANTHER" id="PTHR43798">
    <property type="entry name" value="MONOACYLGLYCEROL LIPASE"/>
    <property type="match status" value="1"/>
</dbReference>
<keyword evidence="1 3" id="KW-0378">Hydrolase</keyword>
<dbReference type="KEGG" id="rpod:E0E05_15370"/>
<dbReference type="InterPro" id="IPR050266">
    <property type="entry name" value="AB_hydrolase_sf"/>
</dbReference>
<dbReference type="Gene3D" id="3.40.50.1820">
    <property type="entry name" value="alpha/beta hydrolase"/>
    <property type="match status" value="1"/>
</dbReference>
<evidence type="ECO:0000256" key="1">
    <source>
        <dbReference type="ARBA" id="ARBA00022801"/>
    </source>
</evidence>
<dbReference type="InterPro" id="IPR000073">
    <property type="entry name" value="AB_hydrolase_1"/>
</dbReference>
<reference evidence="3 4" key="1">
    <citation type="journal article" date="2017" name="Int. J. Syst. Evol. Microbiol.">
        <title>Roseitalea porphyridii gen. nov., sp. nov., isolated from a red alga, and reclassification of Hoeflea suaedae Chung et al. 2013 as Pseudohoeflea suaedae gen. nov., comb. nov.</title>
        <authorList>
            <person name="Hyeon J.W."/>
            <person name="Jeong S.E."/>
            <person name="Baek K."/>
            <person name="Jeon C.O."/>
        </authorList>
    </citation>
    <scope>NUCLEOTIDE SEQUENCE [LARGE SCALE GENOMIC DNA]</scope>
    <source>
        <strain evidence="3 4">MA7-20</strain>
    </source>
</reference>
<dbReference type="GO" id="GO:0016787">
    <property type="term" value="F:hydrolase activity"/>
    <property type="evidence" value="ECO:0007669"/>
    <property type="project" value="UniProtKB-KW"/>
</dbReference>
<dbReference type="Pfam" id="PF00561">
    <property type="entry name" value="Abhydrolase_1"/>
    <property type="match status" value="1"/>
</dbReference>
<dbReference type="AlphaFoldDB" id="A0A4V1A497"/>
<dbReference type="RefSeq" id="WP_131617507.1">
    <property type="nucleotide sequence ID" value="NZ_CP036532.1"/>
</dbReference>
<dbReference type="GeneID" id="90768687"/>
<gene>
    <name evidence="3" type="ORF">E0E05_15370</name>
</gene>
<sequence>MKTHSIAVAGNTTLFVRDAGEGRPLLFVPGWTFGHDVFGAQQAGLSDSHRVITYDPRGTGRSPATLMGNTYAQHGDDLAALIETLELDDVIVVAWSYGSNAAYAYLRAHGHDRIGGLAILDESPKPMRDAEMGWGEGSAAELSAYLGMLRGGHAEFMSGYAPTMISRETTAEEMDRILASSQSTEPHVAWALFADGALADWREEARAIARARPYWNVVSEGHKDAASAWLSENAPAGKLSVYPSHMMFWEFPDRFNQDLRAFAAEGGNGS</sequence>
<dbReference type="SUPFAM" id="SSF53474">
    <property type="entry name" value="alpha/beta-Hydrolases"/>
    <property type="match status" value="1"/>
</dbReference>
<dbReference type="GO" id="GO:0016020">
    <property type="term" value="C:membrane"/>
    <property type="evidence" value="ECO:0007669"/>
    <property type="project" value="TreeGrafter"/>
</dbReference>
<dbReference type="PANTHER" id="PTHR43798:SF31">
    <property type="entry name" value="AB HYDROLASE SUPERFAMILY PROTEIN YCLE"/>
    <property type="match status" value="1"/>
</dbReference>
<accession>A0A4V1A497</accession>
<name>A0A4V1A497_9HYPH</name>
<evidence type="ECO:0000259" key="2">
    <source>
        <dbReference type="Pfam" id="PF00561"/>
    </source>
</evidence>
<protein>
    <submittedName>
        <fullName evidence="3">Alpha/beta hydrolase</fullName>
    </submittedName>
</protein>
<proteinExistence type="predicted"/>
<organism evidence="3 4">
    <name type="scientific">Roseitalea porphyridii</name>
    <dbReference type="NCBI Taxonomy" id="1852022"/>
    <lineage>
        <taxon>Bacteria</taxon>
        <taxon>Pseudomonadati</taxon>
        <taxon>Pseudomonadota</taxon>
        <taxon>Alphaproteobacteria</taxon>
        <taxon>Hyphomicrobiales</taxon>
        <taxon>Ahrensiaceae</taxon>
        <taxon>Roseitalea</taxon>
    </lineage>
</organism>
<dbReference type="Proteomes" id="UP000293719">
    <property type="component" value="Chromosome"/>
</dbReference>
<keyword evidence="4" id="KW-1185">Reference proteome</keyword>
<feature type="domain" description="AB hydrolase-1" evidence="2">
    <location>
        <begin position="24"/>
        <end position="137"/>
    </location>
</feature>
<evidence type="ECO:0000313" key="3">
    <source>
        <dbReference type="EMBL" id="QBK31858.1"/>
    </source>
</evidence>
<evidence type="ECO:0000313" key="4">
    <source>
        <dbReference type="Proteomes" id="UP000293719"/>
    </source>
</evidence>